<sequence length="413" mass="47963">MKALNPNTDSALSASAVRKELSSMYETTKSIVKKAVIDAVNPVLSAELWISSKKESYLTVTCHFIDDKWHLKSYTLETAHLLGEDTPEKVHEHLWRISREWELADKIKVVVVNVDKMKKGKLGSNWTYIPCFSHTLNKVIQEVVESPDWRYLINKCRRVVTFFHQENEALWCPQLTQSSHGDWLSTLNMVRKICEKWPRFSQDADYQRNDDLWLNEKERVLLENMNKVLTVVKNVTQEIGTCRYVSVSNIIPLIDKLQLSLQSLTPENNVASKLSERCKYHFGNVNENIWFTVSTALDPRFKRSVLKTDKGEKVKAKIKEELCNQDCEGLLRRYIAEKDVPATQNLLQYWEAQNNSTDLAKVAKKYLSVISTAIPIEQMMHENNSRILFNRRKCLELEDINMMLFLNASYRSI</sequence>
<dbReference type="GO" id="GO:0006357">
    <property type="term" value="P:regulation of transcription by RNA polymerase II"/>
    <property type="evidence" value="ECO:0007669"/>
    <property type="project" value="TreeGrafter"/>
</dbReference>
<dbReference type="OrthoDB" id="1607513at2759"/>
<dbReference type="PANTHER" id="PTHR46169">
    <property type="entry name" value="DNA REPLICATION-RELATED ELEMENT FACTOR, ISOFORM A"/>
    <property type="match status" value="1"/>
</dbReference>
<dbReference type="InterPro" id="IPR012337">
    <property type="entry name" value="RNaseH-like_sf"/>
</dbReference>
<keyword evidence="2" id="KW-1185">Reference proteome</keyword>
<dbReference type="SUPFAM" id="SSF53098">
    <property type="entry name" value="Ribonuclease H-like"/>
    <property type="match status" value="1"/>
</dbReference>
<comment type="caution">
    <text evidence="1">The sequence shown here is derived from an EMBL/GenBank/DDBJ whole genome shotgun (WGS) entry which is preliminary data.</text>
</comment>
<name>A0A8J4TGU9_CLAMG</name>
<gene>
    <name evidence="1" type="ORF">DAT39_015136</name>
</gene>
<reference evidence="1" key="1">
    <citation type="submission" date="2020-07" db="EMBL/GenBank/DDBJ databases">
        <title>Clarias magur genome sequencing, assembly and annotation.</title>
        <authorList>
            <person name="Kushwaha B."/>
            <person name="Kumar R."/>
            <person name="Das P."/>
            <person name="Joshi C.G."/>
            <person name="Kumar D."/>
            <person name="Nagpure N.S."/>
            <person name="Pandey M."/>
            <person name="Agarwal S."/>
            <person name="Srivastava S."/>
            <person name="Singh M."/>
            <person name="Sahoo L."/>
            <person name="Jayasankar P."/>
            <person name="Meher P.K."/>
            <person name="Koringa P.G."/>
            <person name="Iquebal M.A."/>
            <person name="Das S.P."/>
            <person name="Bit A."/>
            <person name="Patnaik S."/>
            <person name="Patel N."/>
            <person name="Shah T.M."/>
            <person name="Hinsu A."/>
            <person name="Jena J.K."/>
        </authorList>
    </citation>
    <scope>NUCLEOTIDE SEQUENCE</scope>
    <source>
        <strain evidence="1">CIFAMagur01</strain>
        <tissue evidence="1">Testis</tissue>
    </source>
</reference>
<proteinExistence type="predicted"/>
<dbReference type="EMBL" id="QNUK01000338">
    <property type="protein sequence ID" value="KAF5895150.1"/>
    <property type="molecule type" value="Genomic_DNA"/>
</dbReference>
<organism evidence="1 2">
    <name type="scientific">Clarias magur</name>
    <name type="common">Asian catfish</name>
    <name type="synonym">Macropteronotus magur</name>
    <dbReference type="NCBI Taxonomy" id="1594786"/>
    <lineage>
        <taxon>Eukaryota</taxon>
        <taxon>Metazoa</taxon>
        <taxon>Chordata</taxon>
        <taxon>Craniata</taxon>
        <taxon>Vertebrata</taxon>
        <taxon>Euteleostomi</taxon>
        <taxon>Actinopterygii</taxon>
        <taxon>Neopterygii</taxon>
        <taxon>Teleostei</taxon>
        <taxon>Ostariophysi</taxon>
        <taxon>Siluriformes</taxon>
        <taxon>Clariidae</taxon>
        <taxon>Clarias</taxon>
    </lineage>
</organism>
<accession>A0A8J4TGU9</accession>
<dbReference type="PANTHER" id="PTHR46169:SF25">
    <property type="entry name" value="ZINC FINGER BED DOMAIN-CONTAINING PROTEIN 1-LIKE-RELATED"/>
    <property type="match status" value="1"/>
</dbReference>
<protein>
    <submittedName>
        <fullName evidence="1">Zinc finger BED domain-containing protein 1-like</fullName>
    </submittedName>
</protein>
<evidence type="ECO:0000313" key="1">
    <source>
        <dbReference type="EMBL" id="KAF5895150.1"/>
    </source>
</evidence>
<dbReference type="InterPro" id="IPR052717">
    <property type="entry name" value="Vacuolar_transposase_reg"/>
</dbReference>
<dbReference type="Proteomes" id="UP000727407">
    <property type="component" value="Unassembled WGS sequence"/>
</dbReference>
<dbReference type="GO" id="GO:0005634">
    <property type="term" value="C:nucleus"/>
    <property type="evidence" value="ECO:0007669"/>
    <property type="project" value="TreeGrafter"/>
</dbReference>
<evidence type="ECO:0000313" key="2">
    <source>
        <dbReference type="Proteomes" id="UP000727407"/>
    </source>
</evidence>
<dbReference type="AlphaFoldDB" id="A0A8J4TGU9"/>